<evidence type="ECO:0000256" key="1">
    <source>
        <dbReference type="ARBA" id="ARBA00004604"/>
    </source>
</evidence>
<dbReference type="Proteomes" id="UP000001744">
    <property type="component" value="Unassembled WGS sequence"/>
</dbReference>
<evidence type="ECO:0000256" key="3">
    <source>
        <dbReference type="ARBA" id="ARBA00023054"/>
    </source>
</evidence>
<comment type="similarity">
    <text evidence="2">Belongs to the ESF1 family.</text>
</comment>
<dbReference type="InterPro" id="IPR056750">
    <property type="entry name" value="RRM_ESF1"/>
</dbReference>
<evidence type="ECO:0000313" key="10">
    <source>
        <dbReference type="Proteomes" id="UP000001744"/>
    </source>
</evidence>
<feature type="compositionally biased region" description="Acidic residues" evidence="5">
    <location>
        <begin position="483"/>
        <end position="493"/>
    </location>
</feature>
<dbReference type="VEuPathDB" id="FungiDB:SJAG_00813"/>
<dbReference type="eggNOG" id="KOG2318">
    <property type="taxonomic scope" value="Eukaryota"/>
</dbReference>
<dbReference type="GeneID" id="7048888"/>
<accession>B6JWN6</accession>
<keyword evidence="3" id="KW-0175">Coiled coil</keyword>
<feature type="region of interest" description="Disordered" evidence="5">
    <location>
        <begin position="1"/>
        <end position="40"/>
    </location>
</feature>
<feature type="compositionally biased region" description="Basic and acidic residues" evidence="5">
    <location>
        <begin position="66"/>
        <end position="93"/>
    </location>
</feature>
<dbReference type="InterPro" id="IPR039754">
    <property type="entry name" value="Esf1"/>
</dbReference>
<evidence type="ECO:0000256" key="4">
    <source>
        <dbReference type="ARBA" id="ARBA00023242"/>
    </source>
</evidence>
<feature type="domain" description="ESF1 RRM" evidence="7">
    <location>
        <begin position="189"/>
        <end position="373"/>
    </location>
</feature>
<feature type="region of interest" description="Disordered" evidence="5">
    <location>
        <begin position="664"/>
        <end position="709"/>
    </location>
</feature>
<dbReference type="EMBL" id="KE651166">
    <property type="protein sequence ID" value="EEB05787.1"/>
    <property type="molecule type" value="Genomic_DNA"/>
</dbReference>
<comment type="subcellular location">
    <subcellularLocation>
        <location evidence="1">Nucleus</location>
        <location evidence="1">Nucleolus</location>
    </subcellularLocation>
</comment>
<proteinExistence type="inferred from homology"/>
<sequence>MANKNSGRKGSRSGSKPVIKDPRFASLHSDPRFARPKKDKFKVQLDERFKSIKEDKDFKQTASVDRYGRKIKGDKSEKEIERLYKLEGEKAESESESESEEEEFKGIEGEDDDEAESGGDDNEESEEESEESSSEEEETVFDPARGEGVIDTSDSEDTSDEESETELQPEVSEAAGIEPENVIPRGDETSRLAAVNLDWDNIRAVDLYVALSSFCPAGGRVLSVTIYPSQFGKERMAKEELEGPPSDIFAKNNSNTISATSSSSTAVEEEADASEDDIEYEFDDADNGDDDDDDNLITEDKGEEFDMVQLRKYQLERLRYYYAIIECDSVHTAKNIYDSCDGTEFEASANVYDLRYVPDETSFEEDEPADVCTKPPVNYEPREFVTDALQHSKVKLSWDAEDPNRRELIKKAFTSDALEDLDFSTYVASSDDDDDEEESESIRQKYRALLNGDDNEGNVFEDDFGKGSANGEMQVTFTPGIDDSNDKDSEDETTIEKYRRKATERKKRRKELRKQRIAEQAAENGEADKDLGFDDPFFNDENSKSGKTKGKKDKKKGKPSATEDDNTAASREELEKLVREDEEADGKKHDHFDMKSIIKAEKGKKNKKMKKKLKNLEGLQENFNVDLSDPRFSALYTSHHFAIDPTNPHFKRTTVTETILSETLKRREHEHEKPTEGRVELKQKRRRVAEKDKSQELDRLVASVKNKKK</sequence>
<gene>
    <name evidence="9" type="primary">esf1</name>
    <name evidence="8" type="ORF">SJAG_00813</name>
</gene>
<reference evidence="8 10" key="1">
    <citation type="journal article" date="2011" name="Science">
        <title>Comparative functional genomics of the fission yeasts.</title>
        <authorList>
            <person name="Rhind N."/>
            <person name="Chen Z."/>
            <person name="Yassour M."/>
            <person name="Thompson D.A."/>
            <person name="Haas B.J."/>
            <person name="Habib N."/>
            <person name="Wapinski I."/>
            <person name="Roy S."/>
            <person name="Lin M.F."/>
            <person name="Heiman D.I."/>
            <person name="Young S.K."/>
            <person name="Furuya K."/>
            <person name="Guo Y."/>
            <person name="Pidoux A."/>
            <person name="Chen H.M."/>
            <person name="Robbertse B."/>
            <person name="Goldberg J.M."/>
            <person name="Aoki K."/>
            <person name="Bayne E.H."/>
            <person name="Berlin A.M."/>
            <person name="Desjardins C.A."/>
            <person name="Dobbs E."/>
            <person name="Dukaj L."/>
            <person name="Fan L."/>
            <person name="FitzGerald M.G."/>
            <person name="French C."/>
            <person name="Gujja S."/>
            <person name="Hansen K."/>
            <person name="Keifenheim D."/>
            <person name="Levin J.Z."/>
            <person name="Mosher R.A."/>
            <person name="Mueller C.A."/>
            <person name="Pfiffner J."/>
            <person name="Priest M."/>
            <person name="Russ C."/>
            <person name="Smialowska A."/>
            <person name="Swoboda P."/>
            <person name="Sykes S.M."/>
            <person name="Vaughn M."/>
            <person name="Vengrova S."/>
            <person name="Yoder R."/>
            <person name="Zeng Q."/>
            <person name="Allshire R."/>
            <person name="Baulcombe D."/>
            <person name="Birren B.W."/>
            <person name="Brown W."/>
            <person name="Ekwall K."/>
            <person name="Kellis M."/>
            <person name="Leatherwood J."/>
            <person name="Levin H."/>
            <person name="Margalit H."/>
            <person name="Martienssen R."/>
            <person name="Nieduszynski C.A."/>
            <person name="Spatafora J.W."/>
            <person name="Friedman N."/>
            <person name="Dalgaard J.Z."/>
            <person name="Baumann P."/>
            <person name="Niki H."/>
            <person name="Regev A."/>
            <person name="Nusbaum C."/>
        </authorList>
    </citation>
    <scope>NUCLEOTIDE SEQUENCE [LARGE SCALE GENOMIC DNA]</scope>
    <source>
        <strain evidence="10">yFS275 / FY16936</strain>
    </source>
</reference>
<feature type="compositionally biased region" description="Basic residues" evidence="5">
    <location>
        <begin position="546"/>
        <end position="558"/>
    </location>
</feature>
<dbReference type="OrthoDB" id="431825at2759"/>
<dbReference type="JaponicusDB" id="SJAG_00813">
    <property type="gene designation" value="esf1"/>
</dbReference>
<evidence type="ECO:0000256" key="2">
    <source>
        <dbReference type="ARBA" id="ARBA00009087"/>
    </source>
</evidence>
<evidence type="ECO:0000256" key="5">
    <source>
        <dbReference type="SAM" id="MobiDB-lite"/>
    </source>
</evidence>
<dbReference type="Pfam" id="PF25121">
    <property type="entry name" value="RRM_ESF1"/>
    <property type="match status" value="1"/>
</dbReference>
<feature type="compositionally biased region" description="Acidic residues" evidence="5">
    <location>
        <begin position="453"/>
        <end position="462"/>
    </location>
</feature>
<feature type="compositionally biased region" description="Basic and acidic residues" evidence="5">
    <location>
        <begin position="18"/>
        <end position="33"/>
    </location>
</feature>
<feature type="compositionally biased region" description="Basic and acidic residues" evidence="5">
    <location>
        <begin position="664"/>
        <end position="682"/>
    </location>
</feature>
<feature type="region of interest" description="Disordered" evidence="5">
    <location>
        <begin position="240"/>
        <end position="275"/>
    </location>
</feature>
<feature type="compositionally biased region" description="Basic and acidic residues" evidence="5">
    <location>
        <begin position="570"/>
        <end position="603"/>
    </location>
</feature>
<feature type="compositionally biased region" description="Acidic residues" evidence="5">
    <location>
        <begin position="94"/>
        <end position="140"/>
    </location>
</feature>
<dbReference type="PANTHER" id="PTHR12202:SF0">
    <property type="entry name" value="ESF1 HOMOLOG"/>
    <property type="match status" value="1"/>
</dbReference>
<feature type="region of interest" description="Disordered" evidence="5">
    <location>
        <begin position="52"/>
        <end position="187"/>
    </location>
</feature>
<feature type="domain" description="NUC153" evidence="6">
    <location>
        <begin position="629"/>
        <end position="653"/>
    </location>
</feature>
<feature type="compositionally biased region" description="Basic residues" evidence="5">
    <location>
        <begin position="498"/>
        <end position="515"/>
    </location>
</feature>
<evidence type="ECO:0000259" key="7">
    <source>
        <dbReference type="Pfam" id="PF25121"/>
    </source>
</evidence>
<name>B6JWN6_SCHJY</name>
<feature type="compositionally biased region" description="Basic residues" evidence="5">
    <location>
        <begin position="1"/>
        <end position="11"/>
    </location>
</feature>
<organism evidence="8 10">
    <name type="scientific">Schizosaccharomyces japonicus (strain yFS275 / FY16936)</name>
    <name type="common">Fission yeast</name>
    <dbReference type="NCBI Taxonomy" id="402676"/>
    <lineage>
        <taxon>Eukaryota</taxon>
        <taxon>Fungi</taxon>
        <taxon>Dikarya</taxon>
        <taxon>Ascomycota</taxon>
        <taxon>Taphrinomycotina</taxon>
        <taxon>Schizosaccharomycetes</taxon>
        <taxon>Schizosaccharomycetales</taxon>
        <taxon>Schizosaccharomycetaceae</taxon>
        <taxon>Schizosaccharomyces</taxon>
    </lineage>
</organism>
<dbReference type="OMA" id="YEMEMSW"/>
<dbReference type="GO" id="GO:0006364">
    <property type="term" value="P:rRNA processing"/>
    <property type="evidence" value="ECO:0000318"/>
    <property type="project" value="GO_Central"/>
</dbReference>
<feature type="compositionally biased region" description="Acidic residues" evidence="5">
    <location>
        <begin position="153"/>
        <end position="167"/>
    </location>
</feature>
<dbReference type="InterPro" id="IPR012580">
    <property type="entry name" value="NUC153"/>
</dbReference>
<dbReference type="AlphaFoldDB" id="B6JWN6"/>
<feature type="compositionally biased region" description="Low complexity" evidence="5">
    <location>
        <begin position="252"/>
        <end position="266"/>
    </location>
</feature>
<dbReference type="RefSeq" id="XP_002172080.1">
    <property type="nucleotide sequence ID" value="XM_002172044.2"/>
</dbReference>
<dbReference type="Pfam" id="PF08159">
    <property type="entry name" value="NUC153"/>
    <property type="match status" value="1"/>
</dbReference>
<dbReference type="PANTHER" id="PTHR12202">
    <property type="entry name" value="ESF1 HOMOLOG"/>
    <property type="match status" value="1"/>
</dbReference>
<feature type="region of interest" description="Disordered" evidence="5">
    <location>
        <begin position="449"/>
        <end position="608"/>
    </location>
</feature>
<dbReference type="STRING" id="402676.B6JWN6"/>
<feature type="compositionally biased region" description="Basic and acidic residues" evidence="5">
    <location>
        <begin position="689"/>
        <end position="699"/>
    </location>
</feature>
<keyword evidence="10" id="KW-1185">Reference proteome</keyword>
<protein>
    <submittedName>
        <fullName evidence="8">Pre-rRNA processing protein Esf1</fullName>
    </submittedName>
</protein>
<dbReference type="GO" id="GO:0032040">
    <property type="term" value="C:small-subunit processome"/>
    <property type="evidence" value="ECO:0007669"/>
    <property type="project" value="EnsemblFungi"/>
</dbReference>
<evidence type="ECO:0000313" key="9">
    <source>
        <dbReference type="JaponicusDB" id="SJAG_00813"/>
    </source>
</evidence>
<dbReference type="GO" id="GO:0003723">
    <property type="term" value="F:RNA binding"/>
    <property type="evidence" value="ECO:0000318"/>
    <property type="project" value="GO_Central"/>
</dbReference>
<evidence type="ECO:0000259" key="6">
    <source>
        <dbReference type="Pfam" id="PF08159"/>
    </source>
</evidence>
<keyword evidence="4" id="KW-0539">Nucleus</keyword>
<dbReference type="HOGENOM" id="CLU_010564_0_1_1"/>
<evidence type="ECO:0000313" key="8">
    <source>
        <dbReference type="EMBL" id="EEB05787.1"/>
    </source>
</evidence>